<feature type="domain" description="Coenzyme PQQ synthesis protein F-like C-terminal lobe" evidence="12">
    <location>
        <begin position="898"/>
        <end position="996"/>
    </location>
</feature>
<comment type="similarity">
    <text evidence="1 7">Belongs to the peptidase M16 family.</text>
</comment>
<dbReference type="InterPro" id="IPR050626">
    <property type="entry name" value="Peptidase_M16"/>
</dbReference>
<keyword evidence="2" id="KW-0645">Protease</keyword>
<dbReference type="InterPro" id="IPR011765">
    <property type="entry name" value="Pept_M16_N"/>
</dbReference>
<keyword evidence="14" id="KW-1185">Reference proteome</keyword>
<dbReference type="GO" id="GO:0004222">
    <property type="term" value="F:metalloendopeptidase activity"/>
    <property type="evidence" value="ECO:0007669"/>
    <property type="project" value="InterPro"/>
</dbReference>
<feature type="domain" description="Peptidase M16 N-terminal" evidence="9">
    <location>
        <begin position="149"/>
        <end position="284"/>
    </location>
</feature>
<dbReference type="RefSeq" id="XP_021871599.1">
    <property type="nucleotide sequence ID" value="XM_022015491.1"/>
</dbReference>
<feature type="region of interest" description="Disordered" evidence="8">
    <location>
        <begin position="1"/>
        <end position="22"/>
    </location>
</feature>
<comment type="caution">
    <text evidence="13">The sequence shown here is derived from an EMBL/GenBank/DDBJ whole genome shotgun (WGS) entry which is preliminary data.</text>
</comment>
<evidence type="ECO:0000256" key="8">
    <source>
        <dbReference type="SAM" id="MobiDB-lite"/>
    </source>
</evidence>
<dbReference type="PANTHER" id="PTHR43690:SF18">
    <property type="entry name" value="INSULIN-DEGRADING ENZYME-RELATED"/>
    <property type="match status" value="1"/>
</dbReference>
<dbReference type="Pfam" id="PF16187">
    <property type="entry name" value="Peptidase_M16_M"/>
    <property type="match status" value="1"/>
</dbReference>
<organism evidence="13 14">
    <name type="scientific">Kockovaella imperatae</name>
    <dbReference type="NCBI Taxonomy" id="4999"/>
    <lineage>
        <taxon>Eukaryota</taxon>
        <taxon>Fungi</taxon>
        <taxon>Dikarya</taxon>
        <taxon>Basidiomycota</taxon>
        <taxon>Agaricomycotina</taxon>
        <taxon>Tremellomycetes</taxon>
        <taxon>Tremellales</taxon>
        <taxon>Cuniculitremaceae</taxon>
        <taxon>Kockovaella</taxon>
    </lineage>
</organism>
<proteinExistence type="inferred from homology"/>
<dbReference type="GO" id="GO:0051603">
    <property type="term" value="P:proteolysis involved in protein catabolic process"/>
    <property type="evidence" value="ECO:0007669"/>
    <property type="project" value="TreeGrafter"/>
</dbReference>
<evidence type="ECO:0000313" key="13">
    <source>
        <dbReference type="EMBL" id="ORX37612.1"/>
    </source>
</evidence>
<dbReference type="Proteomes" id="UP000193218">
    <property type="component" value="Unassembled WGS sequence"/>
</dbReference>
<dbReference type="InParanoid" id="A0A1Y1UHW4"/>
<evidence type="ECO:0000256" key="3">
    <source>
        <dbReference type="ARBA" id="ARBA00022723"/>
    </source>
</evidence>
<dbReference type="FunFam" id="3.30.830.10:FF:000004">
    <property type="entry name" value="Putative insulin-degrading enzyme"/>
    <property type="match status" value="1"/>
</dbReference>
<gene>
    <name evidence="13" type="ORF">BD324DRAFT_622632</name>
</gene>
<dbReference type="InterPro" id="IPR007863">
    <property type="entry name" value="Peptidase_M16_C"/>
</dbReference>
<keyword evidence="4" id="KW-0378">Hydrolase</keyword>
<evidence type="ECO:0000256" key="7">
    <source>
        <dbReference type="RuleBase" id="RU004447"/>
    </source>
</evidence>
<evidence type="ECO:0000259" key="10">
    <source>
        <dbReference type="Pfam" id="PF05193"/>
    </source>
</evidence>
<dbReference type="Pfam" id="PF05193">
    <property type="entry name" value="Peptidase_M16_C"/>
    <property type="match status" value="1"/>
</dbReference>
<feature type="region of interest" description="Disordered" evidence="8">
    <location>
        <begin position="69"/>
        <end position="110"/>
    </location>
</feature>
<evidence type="ECO:0000256" key="2">
    <source>
        <dbReference type="ARBA" id="ARBA00022670"/>
    </source>
</evidence>
<protein>
    <submittedName>
        <fullName evidence="13">Metalloenzyme, LuxS/M16 peptidase-like protein</fullName>
    </submittedName>
</protein>
<dbReference type="GO" id="GO:0043171">
    <property type="term" value="P:peptide catabolic process"/>
    <property type="evidence" value="ECO:0007669"/>
    <property type="project" value="TreeGrafter"/>
</dbReference>
<evidence type="ECO:0000259" key="12">
    <source>
        <dbReference type="Pfam" id="PF22456"/>
    </source>
</evidence>
<dbReference type="FunFam" id="3.30.830.10:FF:000003">
    <property type="entry name" value="Insulin-degrading enzyme"/>
    <property type="match status" value="1"/>
</dbReference>
<dbReference type="Pfam" id="PF00675">
    <property type="entry name" value="Peptidase_M16"/>
    <property type="match status" value="1"/>
</dbReference>
<dbReference type="AlphaFoldDB" id="A0A1Y1UHW4"/>
<evidence type="ECO:0000256" key="1">
    <source>
        <dbReference type="ARBA" id="ARBA00007261"/>
    </source>
</evidence>
<dbReference type="GO" id="GO:0046872">
    <property type="term" value="F:metal ion binding"/>
    <property type="evidence" value="ECO:0007669"/>
    <property type="project" value="UniProtKB-KW"/>
</dbReference>
<feature type="domain" description="Peptidase M16 middle/third" evidence="11">
    <location>
        <begin position="505"/>
        <end position="792"/>
    </location>
</feature>
<sequence>MIPSLRSPSGHSLRHLVHPRPRHLATSSSSLALLITARHLSTRTATTRNSSSSSLSLLPKPRAKSAILSSTLSPNIRRSCATPSTPTSHTTSSSSSPAIPLPPSPIMASRSPFPPCPPIPKAPGPIDLILPPTEDRPHRYFTLSNGLEVIVISDPEADKSAASMDVGVGHLSDPVDLPGCAHFCEHLLFMGTKKYPVENAYQQYLSSHNGHSNAYTAMTSTVYFFDVGADALEGALDRFSGFFKEPLFNEDCTEREIKAVDSEHKKNLQNDIWRLFQLEKHVLRKDHAYHKFGTGDYDSLWSTPKSQGRDPRQQLISWWEKWYCARRMKLAVVGKEDLDTLEKWVKERFEDVPVRSEGLPDVGEEGVRVAFETNPISEEQMGHVVFAKPVQDNRGLEITFPFPEIDHLYQSKPAHYLTHFIGHEGPGSLLSYLKKQGWVNGLRAGTSHAAVGFDFIKIGVDLTPSGLQHWKDVSLAIYKYINLLRSQRPSEEIFNEIKAMAEISFRFAEKAKNGRYATAVSNWMQKPLPRDKILSGGARLEEFREDEIIAAIQCLDPRTSVIGITGRELPADVEGSFNLTEPIYGTEYKMMKLDKAFMKEAMSGAPIPELKLPGKNLFIPERLDVNRFDVKEPALRPTLITDTSVSRLWHKQDDRFWLPKAYVNVLLHSPILNNTPRNHVLARLFIDLFGDSISEDIYDAEMAELSFNVQYSTSFIGIGAGGFSDKLAVLLETMLKKMMDFEVDPKRFDGIVEDLRLAWRNFPLNDPYRQVIHWGSYVHSEDVWTPEERLEELEQVTPDQVKAYAKEVLQRLFIETLVHGNTDKQGAKEIQDMLERVLHPRALAEGEKHSVRSLTYPPASEHIWSIDLSNSAESNSAITYSLYVGDRSDAALRAHLALFAQIASEPTFDRLRTKEQLGYITDSQATANVGSMFYRILVQSERDPVYVETRIEAFLEWLKGHIEEMSEEEFEKQKAALIAKREEKPKNLGEETRRFWAAIGDQFYEFGKRQTDVHHLKNTTKSHVLDMFNRYIHPSSSSRSKLSVHMRSTFKGTVLDPESASPLLEAFTKHSIPIDMNAVQALLASSPSLKDVKAFAESAIQKSVQGGSLGPEAADELGALVSDLREKEGGIKDDGVNVRPNNVFIDNIHRFKAGLIPSRAAYPVEPLKVEEARL</sequence>
<keyword evidence="3" id="KW-0479">Metal-binding</keyword>
<evidence type="ECO:0000259" key="9">
    <source>
        <dbReference type="Pfam" id="PF00675"/>
    </source>
</evidence>
<dbReference type="OrthoDB" id="952271at2759"/>
<evidence type="ECO:0000313" key="14">
    <source>
        <dbReference type="Proteomes" id="UP000193218"/>
    </source>
</evidence>
<dbReference type="PROSITE" id="PS00143">
    <property type="entry name" value="INSULINASE"/>
    <property type="match status" value="1"/>
</dbReference>
<dbReference type="FunFam" id="3.30.830.10:FF:000005">
    <property type="entry name" value="nardilysin isoform X1"/>
    <property type="match status" value="1"/>
</dbReference>
<dbReference type="STRING" id="4999.A0A1Y1UHW4"/>
<evidence type="ECO:0000256" key="6">
    <source>
        <dbReference type="ARBA" id="ARBA00023049"/>
    </source>
</evidence>
<feature type="compositionally biased region" description="Basic residues" evidence="8">
    <location>
        <begin position="12"/>
        <end position="22"/>
    </location>
</feature>
<dbReference type="GO" id="GO:0005739">
    <property type="term" value="C:mitochondrion"/>
    <property type="evidence" value="ECO:0007669"/>
    <property type="project" value="TreeGrafter"/>
</dbReference>
<name>A0A1Y1UHW4_9TREE</name>
<dbReference type="PANTHER" id="PTHR43690">
    <property type="entry name" value="NARDILYSIN"/>
    <property type="match status" value="1"/>
</dbReference>
<keyword evidence="5" id="KW-0862">Zinc</keyword>
<feature type="compositionally biased region" description="Polar residues" evidence="8">
    <location>
        <begin position="1"/>
        <end position="10"/>
    </location>
</feature>
<dbReference type="GeneID" id="33557300"/>
<dbReference type="GO" id="GO:0005829">
    <property type="term" value="C:cytosol"/>
    <property type="evidence" value="ECO:0007669"/>
    <property type="project" value="TreeGrafter"/>
</dbReference>
<dbReference type="EMBL" id="NBSH01000005">
    <property type="protein sequence ID" value="ORX37612.1"/>
    <property type="molecule type" value="Genomic_DNA"/>
</dbReference>
<feature type="compositionally biased region" description="Low complexity" evidence="8">
    <location>
        <begin position="82"/>
        <end position="98"/>
    </location>
</feature>
<dbReference type="InterPro" id="IPR001431">
    <property type="entry name" value="Pept_M16_Zn_BS"/>
</dbReference>
<evidence type="ECO:0000259" key="11">
    <source>
        <dbReference type="Pfam" id="PF16187"/>
    </source>
</evidence>
<evidence type="ECO:0000256" key="4">
    <source>
        <dbReference type="ARBA" id="ARBA00022801"/>
    </source>
</evidence>
<dbReference type="InterPro" id="IPR054734">
    <property type="entry name" value="PqqF-like_C_4"/>
</dbReference>
<reference evidence="13 14" key="1">
    <citation type="submission" date="2017-03" db="EMBL/GenBank/DDBJ databases">
        <title>Widespread Adenine N6-methylation of Active Genes in Fungi.</title>
        <authorList>
            <consortium name="DOE Joint Genome Institute"/>
            <person name="Mondo S.J."/>
            <person name="Dannebaum R.O."/>
            <person name="Kuo R.C."/>
            <person name="Louie K.B."/>
            <person name="Bewick A.J."/>
            <person name="Labutti K."/>
            <person name="Haridas S."/>
            <person name="Kuo A."/>
            <person name="Salamov A."/>
            <person name="Ahrendt S.R."/>
            <person name="Lau R."/>
            <person name="Bowen B.P."/>
            <person name="Lipzen A."/>
            <person name="Sullivan W."/>
            <person name="Andreopoulos W.B."/>
            <person name="Clum A."/>
            <person name="Lindquist E."/>
            <person name="Daum C."/>
            <person name="Northen T.R."/>
            <person name="Ramamoorthy G."/>
            <person name="Schmitz R.J."/>
            <person name="Gryganskyi A."/>
            <person name="Culley D."/>
            <person name="Magnuson J."/>
            <person name="James T.Y."/>
            <person name="O'Malley M.A."/>
            <person name="Stajich J.E."/>
            <person name="Spatafora J.W."/>
            <person name="Visel A."/>
            <person name="Grigoriev I.V."/>
        </authorList>
    </citation>
    <scope>NUCLEOTIDE SEQUENCE [LARGE SCALE GENOMIC DNA]</scope>
    <source>
        <strain evidence="13 14">NRRL Y-17943</strain>
    </source>
</reference>
<dbReference type="FunCoup" id="A0A1Y1UHW4">
    <property type="interactions" value="399"/>
</dbReference>
<dbReference type="InterPro" id="IPR032632">
    <property type="entry name" value="Peptidase_M16_M"/>
</dbReference>
<dbReference type="SUPFAM" id="SSF63411">
    <property type="entry name" value="LuxS/MPP-like metallohydrolase"/>
    <property type="match status" value="4"/>
</dbReference>
<evidence type="ECO:0000256" key="5">
    <source>
        <dbReference type="ARBA" id="ARBA00022833"/>
    </source>
</evidence>
<keyword evidence="6" id="KW-0482">Metalloprotease</keyword>
<dbReference type="Gene3D" id="3.30.830.10">
    <property type="entry name" value="Metalloenzyme, LuxS/M16 peptidase-like"/>
    <property type="match status" value="4"/>
</dbReference>
<accession>A0A1Y1UHW4</accession>
<feature type="domain" description="Peptidase M16 C-terminal" evidence="10">
    <location>
        <begin position="312"/>
        <end position="499"/>
    </location>
</feature>
<dbReference type="Pfam" id="PF22456">
    <property type="entry name" value="PqqF-like_C_4"/>
    <property type="match status" value="1"/>
</dbReference>
<dbReference type="InterPro" id="IPR011249">
    <property type="entry name" value="Metalloenz_LuxS/M16"/>
</dbReference>